<proteinExistence type="predicted"/>
<comment type="caution">
    <text evidence="2">The sequence shown here is derived from an EMBL/GenBank/DDBJ whole genome shotgun (WGS) entry which is preliminary data.</text>
</comment>
<sequence length="307" mass="34315">MNIQLLWLLISPALSCPVYTCALDTDPLPGNKVYTFDSASNQYTMQACQYSYLTSDHPKNWGTEDGYCKDFPDIRRWASRTYQEYYEFILLGEYTICDPDSTSKLCDYNSNLECYFNSTMGSYACGKTLNSGDDCASSVAPCPYSHVCNLGRCVEMFTLSLGDEANNVKACPGGTELKKVEEKKVCDIAPASFGSIPKKCQSSDDCANYFTTDLTDCVCGINSEGQSYCQLFPGDDPYLKYYEAVKTRTFDDMVYWQFVSENYGYLQGSIPECLSNVWKDYGEYIKVDQNNAFLLGSAASAFILSLA</sequence>
<reference evidence="2" key="1">
    <citation type="submission" date="2021-09" db="EMBL/GenBank/DDBJ databases">
        <authorList>
            <consortium name="AG Swart"/>
            <person name="Singh M."/>
            <person name="Singh A."/>
            <person name="Seah K."/>
            <person name="Emmerich C."/>
        </authorList>
    </citation>
    <scope>NUCLEOTIDE SEQUENCE</scope>
    <source>
        <strain evidence="2">ATCC30299</strain>
    </source>
</reference>
<keyword evidence="3" id="KW-1185">Reference proteome</keyword>
<name>A0AAU9JGV4_9CILI</name>
<keyword evidence="1" id="KW-0732">Signal</keyword>
<evidence type="ECO:0000256" key="1">
    <source>
        <dbReference type="SAM" id="SignalP"/>
    </source>
</evidence>
<accession>A0AAU9JGV4</accession>
<dbReference type="EMBL" id="CAJZBQ010000036">
    <property type="protein sequence ID" value="CAG9324372.1"/>
    <property type="molecule type" value="Genomic_DNA"/>
</dbReference>
<organism evidence="2 3">
    <name type="scientific">Blepharisma stoltei</name>
    <dbReference type="NCBI Taxonomy" id="1481888"/>
    <lineage>
        <taxon>Eukaryota</taxon>
        <taxon>Sar</taxon>
        <taxon>Alveolata</taxon>
        <taxon>Ciliophora</taxon>
        <taxon>Postciliodesmatophora</taxon>
        <taxon>Heterotrichea</taxon>
        <taxon>Heterotrichida</taxon>
        <taxon>Blepharismidae</taxon>
        <taxon>Blepharisma</taxon>
    </lineage>
</organism>
<gene>
    <name evidence="2" type="ORF">BSTOLATCC_MIC36164</name>
</gene>
<evidence type="ECO:0000313" key="2">
    <source>
        <dbReference type="EMBL" id="CAG9324372.1"/>
    </source>
</evidence>
<protein>
    <submittedName>
        <fullName evidence="2">Uncharacterized protein</fullName>
    </submittedName>
</protein>
<evidence type="ECO:0000313" key="3">
    <source>
        <dbReference type="Proteomes" id="UP001162131"/>
    </source>
</evidence>
<feature type="chain" id="PRO_5043818368" evidence="1">
    <location>
        <begin position="16"/>
        <end position="307"/>
    </location>
</feature>
<feature type="signal peptide" evidence="1">
    <location>
        <begin position="1"/>
        <end position="15"/>
    </location>
</feature>
<dbReference type="AlphaFoldDB" id="A0AAU9JGV4"/>
<dbReference type="Proteomes" id="UP001162131">
    <property type="component" value="Unassembled WGS sequence"/>
</dbReference>